<dbReference type="Gene3D" id="3.40.50.1820">
    <property type="entry name" value="alpha/beta hydrolase"/>
    <property type="match status" value="1"/>
</dbReference>
<dbReference type="SUPFAM" id="SSF53474">
    <property type="entry name" value="alpha/beta-Hydrolases"/>
    <property type="match status" value="1"/>
</dbReference>
<organism evidence="9 10">
    <name type="scientific">Sphaerotilus hippei</name>
    <dbReference type="NCBI Taxonomy" id="744406"/>
    <lineage>
        <taxon>Bacteria</taxon>
        <taxon>Pseudomonadati</taxon>
        <taxon>Pseudomonadota</taxon>
        <taxon>Betaproteobacteria</taxon>
        <taxon>Burkholderiales</taxon>
        <taxon>Sphaerotilaceae</taxon>
        <taxon>Sphaerotilus</taxon>
    </lineage>
</organism>
<evidence type="ECO:0000256" key="4">
    <source>
        <dbReference type="ARBA" id="ARBA00022729"/>
    </source>
</evidence>
<evidence type="ECO:0000256" key="2">
    <source>
        <dbReference type="ARBA" id="ARBA00022487"/>
    </source>
</evidence>
<keyword evidence="7" id="KW-1015">Disulfide bond</keyword>
<evidence type="ECO:0000256" key="7">
    <source>
        <dbReference type="ARBA" id="ARBA00023157"/>
    </source>
</evidence>
<dbReference type="OrthoDB" id="7062032at2"/>
<evidence type="ECO:0000256" key="5">
    <source>
        <dbReference type="ARBA" id="ARBA00022801"/>
    </source>
</evidence>
<dbReference type="Pfam" id="PF07519">
    <property type="entry name" value="Tannase"/>
    <property type="match status" value="1"/>
</dbReference>
<dbReference type="RefSeq" id="WP_110400040.1">
    <property type="nucleotide sequence ID" value="NZ_QJJS01000004.1"/>
</dbReference>
<protein>
    <submittedName>
        <fullName evidence="9">Feruloyl esterase</fullName>
    </submittedName>
</protein>
<dbReference type="AlphaFoldDB" id="A0A318H5Z1"/>
<evidence type="ECO:0000256" key="6">
    <source>
        <dbReference type="ARBA" id="ARBA00022837"/>
    </source>
</evidence>
<gene>
    <name evidence="9" type="ORF">C7444_104264</name>
</gene>
<dbReference type="InterPro" id="IPR029058">
    <property type="entry name" value="AB_hydrolase_fold"/>
</dbReference>
<dbReference type="PANTHER" id="PTHR33938">
    <property type="entry name" value="FERULOYL ESTERASE B-RELATED"/>
    <property type="match status" value="1"/>
</dbReference>
<keyword evidence="3" id="KW-0479">Metal-binding</keyword>
<keyword evidence="6" id="KW-0106">Calcium</keyword>
<evidence type="ECO:0000313" key="9">
    <source>
        <dbReference type="EMBL" id="PXW97661.1"/>
    </source>
</evidence>
<dbReference type="GO" id="GO:0046872">
    <property type="term" value="F:metal ion binding"/>
    <property type="evidence" value="ECO:0007669"/>
    <property type="project" value="UniProtKB-KW"/>
</dbReference>
<keyword evidence="2" id="KW-0719">Serine esterase</keyword>
<evidence type="ECO:0000256" key="1">
    <source>
        <dbReference type="ARBA" id="ARBA00006249"/>
    </source>
</evidence>
<dbReference type="Proteomes" id="UP000247811">
    <property type="component" value="Unassembled WGS sequence"/>
</dbReference>
<dbReference type="EMBL" id="QJJS01000004">
    <property type="protein sequence ID" value="PXW97661.1"/>
    <property type="molecule type" value="Genomic_DNA"/>
</dbReference>
<dbReference type="InterPro" id="IPR011118">
    <property type="entry name" value="Tannase/feruloyl_esterase"/>
</dbReference>
<keyword evidence="4" id="KW-0732">Signal</keyword>
<keyword evidence="10" id="KW-1185">Reference proteome</keyword>
<reference evidence="9 10" key="1">
    <citation type="submission" date="2018-05" db="EMBL/GenBank/DDBJ databases">
        <title>Genomic Encyclopedia of Type Strains, Phase IV (KMG-IV): sequencing the most valuable type-strain genomes for metagenomic binning, comparative biology and taxonomic classification.</title>
        <authorList>
            <person name="Goeker M."/>
        </authorList>
    </citation>
    <scope>NUCLEOTIDE SEQUENCE [LARGE SCALE GENOMIC DNA]</scope>
    <source>
        <strain evidence="9 10">DSM 566</strain>
    </source>
</reference>
<evidence type="ECO:0000256" key="8">
    <source>
        <dbReference type="SAM" id="MobiDB-lite"/>
    </source>
</evidence>
<name>A0A318H5Z1_9BURK</name>
<evidence type="ECO:0000313" key="10">
    <source>
        <dbReference type="Proteomes" id="UP000247811"/>
    </source>
</evidence>
<dbReference type="PANTHER" id="PTHR33938:SF15">
    <property type="entry name" value="FERULOYL ESTERASE B-RELATED"/>
    <property type="match status" value="1"/>
</dbReference>
<proteinExistence type="inferred from homology"/>
<feature type="region of interest" description="Disordered" evidence="8">
    <location>
        <begin position="517"/>
        <end position="538"/>
    </location>
</feature>
<evidence type="ECO:0000256" key="3">
    <source>
        <dbReference type="ARBA" id="ARBA00022723"/>
    </source>
</evidence>
<sequence length="573" mass="58707">MPAHLSPRTLPPLALLLLVSACGGEGDDATAAPLPRLSAATGATLQSCATLAGSFTHADTTIASAAEVSAGTLTIGGRAIGAHCLVKGEMHRRTSAIDGQSYAIGFELRLPQAWNGRFFHQANGGLDGSVLTATGPSGGGGPVGNALDMGFAVISSDAGHASAQNGTPNPFGLDFQARLDYGYQAVGKLTPMAKQLIASAYGKGPDRSYIGGCSNGGRHAMVAASRYADQYDGFLIGNPGYRLPRAAIANIAGAQKYDTLATTAGDLGSGFTLAERQLVSAAVLSRCDALDGAADGLVQDTQACQSAFSLARDVPTCTTGRDGSCLSAQQKSTLAELFSGVKTAAGTLVYSSFPYDAGLATTGWSSWKFTAPMQRDAGAVAFVWQVPPASATGFDGSSFALTGDVADMLARVAATSSVYTESALSFMLPPDATDLSALRRRGAKVMAYHGTSDPIFSSDDTGAWYDGLKARHGGDASDFARLFMVPGMNHCSGGPATDQFDMITPLVNWVEQGTAPDSVTGTARGSGNAGGVNADLPSTWSAGRTRPLCPYPKVARLKSGATDLESAASFSCQ</sequence>
<accession>A0A318H5Z1</accession>
<comment type="similarity">
    <text evidence="1">Belongs to the tannase family.</text>
</comment>
<dbReference type="GO" id="GO:0052689">
    <property type="term" value="F:carboxylic ester hydrolase activity"/>
    <property type="evidence" value="ECO:0007669"/>
    <property type="project" value="UniProtKB-KW"/>
</dbReference>
<keyword evidence="5" id="KW-0378">Hydrolase</keyword>
<comment type="caution">
    <text evidence="9">The sequence shown here is derived from an EMBL/GenBank/DDBJ whole genome shotgun (WGS) entry which is preliminary data.</text>
</comment>